<dbReference type="Proteomes" id="UP000701702">
    <property type="component" value="Unassembled WGS sequence"/>
</dbReference>
<gene>
    <name evidence="2" type="ORF">LMG23994_00747</name>
</gene>
<organism evidence="2 3">
    <name type="scientific">Cupriavidus pinatubonensis</name>
    <dbReference type="NCBI Taxonomy" id="248026"/>
    <lineage>
        <taxon>Bacteria</taxon>
        <taxon>Pseudomonadati</taxon>
        <taxon>Pseudomonadota</taxon>
        <taxon>Betaproteobacteria</taxon>
        <taxon>Burkholderiales</taxon>
        <taxon>Burkholderiaceae</taxon>
        <taxon>Cupriavidus</taxon>
    </lineage>
</organism>
<keyword evidence="1" id="KW-0812">Transmembrane</keyword>
<keyword evidence="1" id="KW-0472">Membrane</keyword>
<accession>A0ABM8WE51</accession>
<evidence type="ECO:0000313" key="3">
    <source>
        <dbReference type="Proteomes" id="UP000701702"/>
    </source>
</evidence>
<reference evidence="2 3" key="1">
    <citation type="submission" date="2021-08" db="EMBL/GenBank/DDBJ databases">
        <authorList>
            <person name="Peeters C."/>
        </authorList>
    </citation>
    <scope>NUCLEOTIDE SEQUENCE [LARGE SCALE GENOMIC DNA]</scope>
    <source>
        <strain evidence="2 3">LMG 23994</strain>
    </source>
</reference>
<keyword evidence="1" id="KW-1133">Transmembrane helix</keyword>
<proteinExistence type="predicted"/>
<name>A0ABM8WE51_9BURK</name>
<sequence length="33" mass="3520">MTLTLGMFVVILGGTIAGLLLWAGHNGKRVHKD</sequence>
<dbReference type="EMBL" id="CAJZAF010000003">
    <property type="protein sequence ID" value="CAG9165583.1"/>
    <property type="molecule type" value="Genomic_DNA"/>
</dbReference>
<evidence type="ECO:0008006" key="4">
    <source>
        <dbReference type="Google" id="ProtNLM"/>
    </source>
</evidence>
<evidence type="ECO:0000256" key="1">
    <source>
        <dbReference type="SAM" id="Phobius"/>
    </source>
</evidence>
<keyword evidence="3" id="KW-1185">Reference proteome</keyword>
<feature type="transmembrane region" description="Helical" evidence="1">
    <location>
        <begin position="6"/>
        <end position="24"/>
    </location>
</feature>
<evidence type="ECO:0000313" key="2">
    <source>
        <dbReference type="EMBL" id="CAG9165583.1"/>
    </source>
</evidence>
<protein>
    <recommendedName>
        <fullName evidence="4">Transmembrane protein</fullName>
    </recommendedName>
</protein>
<comment type="caution">
    <text evidence="2">The sequence shown here is derived from an EMBL/GenBank/DDBJ whole genome shotgun (WGS) entry which is preliminary data.</text>
</comment>